<name>A0ABX0JYX0_9PROT</name>
<dbReference type="RefSeq" id="WP_173568901.1">
    <property type="nucleotide sequence ID" value="NZ_WOSY01000002.1"/>
</dbReference>
<evidence type="ECO:0000256" key="2">
    <source>
        <dbReference type="ARBA" id="ARBA00022755"/>
    </source>
</evidence>
<dbReference type="InterPro" id="IPR040686">
    <property type="entry name" value="PurK_C"/>
</dbReference>
<dbReference type="Proteomes" id="UP000631653">
    <property type="component" value="Unassembled WGS sequence"/>
</dbReference>
<keyword evidence="3 4" id="KW-0067">ATP-binding</keyword>
<comment type="pathway">
    <text evidence="4 5">Purine metabolism; IMP biosynthesis via de novo pathway; 5-amino-1-(5-phospho-D-ribosyl)imidazole-4-carboxylate from 5-amino-1-(5-phospho-D-ribosyl)imidazole (N5-CAIR route): step 1/2.</text>
</comment>
<feature type="binding site" evidence="4">
    <location>
        <position position="157"/>
    </location>
    <ligand>
        <name>ATP</name>
        <dbReference type="ChEBI" id="CHEBI:30616"/>
    </ligand>
</feature>
<dbReference type="GO" id="GO:0034028">
    <property type="term" value="F:5-(carboxyamino)imidazole ribonucleotide synthase activity"/>
    <property type="evidence" value="ECO:0007669"/>
    <property type="project" value="UniProtKB-EC"/>
</dbReference>
<dbReference type="NCBIfam" id="NF004675">
    <property type="entry name" value="PRK06019.1-1"/>
    <property type="match status" value="1"/>
</dbReference>
<dbReference type="PROSITE" id="PS50975">
    <property type="entry name" value="ATP_GRASP"/>
    <property type="match status" value="1"/>
</dbReference>
<keyword evidence="2 4" id="KW-0658">Purine biosynthesis</keyword>
<proteinExistence type="inferred from homology"/>
<organism evidence="7 8">
    <name type="scientific">Acetobacter conturbans</name>
    <dbReference type="NCBI Taxonomy" id="1737472"/>
    <lineage>
        <taxon>Bacteria</taxon>
        <taxon>Pseudomonadati</taxon>
        <taxon>Pseudomonadota</taxon>
        <taxon>Alphaproteobacteria</taxon>
        <taxon>Acetobacterales</taxon>
        <taxon>Acetobacteraceae</taxon>
        <taxon>Acetobacter</taxon>
    </lineage>
</organism>
<dbReference type="SUPFAM" id="SSF51246">
    <property type="entry name" value="Rudiment single hybrid motif"/>
    <property type="match status" value="1"/>
</dbReference>
<feature type="binding site" evidence="4">
    <location>
        <position position="223"/>
    </location>
    <ligand>
        <name>ATP</name>
        <dbReference type="ChEBI" id="CHEBI:30616"/>
    </ligand>
</feature>
<dbReference type="Gene3D" id="3.30.1490.20">
    <property type="entry name" value="ATP-grasp fold, A domain"/>
    <property type="match status" value="1"/>
</dbReference>
<comment type="subunit">
    <text evidence="4 5">Homodimer.</text>
</comment>
<evidence type="ECO:0000256" key="4">
    <source>
        <dbReference type="HAMAP-Rule" id="MF_01928"/>
    </source>
</evidence>
<dbReference type="SUPFAM" id="SSF52440">
    <property type="entry name" value="PreATP-grasp domain"/>
    <property type="match status" value="1"/>
</dbReference>
<keyword evidence="8" id="KW-1185">Reference proteome</keyword>
<evidence type="ECO:0000256" key="1">
    <source>
        <dbReference type="ARBA" id="ARBA00022741"/>
    </source>
</evidence>
<evidence type="ECO:0000313" key="8">
    <source>
        <dbReference type="Proteomes" id="UP000631653"/>
    </source>
</evidence>
<dbReference type="InterPro" id="IPR013815">
    <property type="entry name" value="ATP_grasp_subdomain_1"/>
</dbReference>
<dbReference type="Gene3D" id="3.40.50.20">
    <property type="match status" value="1"/>
</dbReference>
<comment type="catalytic activity">
    <reaction evidence="4 5">
        <text>5-amino-1-(5-phospho-beta-D-ribosyl)imidazole + hydrogencarbonate + ATP = 5-carboxyamino-1-(5-phospho-D-ribosyl)imidazole + ADP + phosphate + 2 H(+)</text>
        <dbReference type="Rhea" id="RHEA:19317"/>
        <dbReference type="ChEBI" id="CHEBI:15378"/>
        <dbReference type="ChEBI" id="CHEBI:17544"/>
        <dbReference type="ChEBI" id="CHEBI:30616"/>
        <dbReference type="ChEBI" id="CHEBI:43474"/>
        <dbReference type="ChEBI" id="CHEBI:58730"/>
        <dbReference type="ChEBI" id="CHEBI:137981"/>
        <dbReference type="ChEBI" id="CHEBI:456216"/>
        <dbReference type="EC" id="6.3.4.18"/>
    </reaction>
</comment>
<feature type="binding site" evidence="4">
    <location>
        <position position="117"/>
    </location>
    <ligand>
        <name>ATP</name>
        <dbReference type="ChEBI" id="CHEBI:30616"/>
    </ligand>
</feature>
<dbReference type="InterPro" id="IPR011761">
    <property type="entry name" value="ATP-grasp"/>
</dbReference>
<dbReference type="NCBIfam" id="NF004679">
    <property type="entry name" value="PRK06019.1-5"/>
    <property type="match status" value="1"/>
</dbReference>
<dbReference type="InterPro" id="IPR005875">
    <property type="entry name" value="PurK"/>
</dbReference>
<comment type="similarity">
    <text evidence="4 5">Belongs to the PurK/PurT family.</text>
</comment>
<dbReference type="Pfam" id="PF17769">
    <property type="entry name" value="PurK_C"/>
    <property type="match status" value="1"/>
</dbReference>
<evidence type="ECO:0000259" key="6">
    <source>
        <dbReference type="PROSITE" id="PS50975"/>
    </source>
</evidence>
<evidence type="ECO:0000256" key="5">
    <source>
        <dbReference type="RuleBase" id="RU361200"/>
    </source>
</evidence>
<dbReference type="Gene3D" id="3.30.470.20">
    <property type="entry name" value="ATP-grasp fold, B domain"/>
    <property type="match status" value="1"/>
</dbReference>
<dbReference type="Pfam" id="PF22660">
    <property type="entry name" value="RS_preATP-grasp-like"/>
    <property type="match status" value="1"/>
</dbReference>
<keyword evidence="4 5" id="KW-0436">Ligase</keyword>
<evidence type="ECO:0000313" key="7">
    <source>
        <dbReference type="EMBL" id="NHN87625.1"/>
    </source>
</evidence>
<dbReference type="InterPro" id="IPR016185">
    <property type="entry name" value="PreATP-grasp_dom_sf"/>
</dbReference>
<evidence type="ECO:0000256" key="3">
    <source>
        <dbReference type="ARBA" id="ARBA00022840"/>
    </source>
</evidence>
<sequence>MNPKNELPSLVVKPLPLNSVIGIVGGGQLGRMSAMAASRLGFRTHVIAKNMDDPGVQVSHSATIGAFDDPAALRRFADAVDVVTFEFENISANGLDVLSEMKPVRPSGSILRISQDREQEKTFLGSIGVPVAPWRVVTSRADLKTAAEAVGYPFILKTTRLGYDGKGQFRVRDASQLDEAFATLSPKPLVAEGMVDFAMEVSVMVARGLDGTIRCFDVTENRHASGILDVSLAPARITEELAAQAHDMARRIAEGLDLVGIMGVEMFVGRTGDVLVNEVAPRPHNSGHWTMDACPCDQFEMHIRAVTGLPLPEVNRHSDAVMKNLVGPDDMALWPEIVATQGLIPHLYGKREARIGRKMGHVNALFPKGSLPGEFGVQTALGPLGSAE</sequence>
<dbReference type="InterPro" id="IPR011054">
    <property type="entry name" value="Rudment_hybrid_motif"/>
</dbReference>
<comment type="caution">
    <text evidence="7">The sequence shown here is derived from an EMBL/GenBank/DDBJ whole genome shotgun (WGS) entry which is preliminary data.</text>
</comment>
<dbReference type="HAMAP" id="MF_01928">
    <property type="entry name" value="PurK"/>
    <property type="match status" value="1"/>
</dbReference>
<dbReference type="Pfam" id="PF02222">
    <property type="entry name" value="ATP-grasp"/>
    <property type="match status" value="1"/>
</dbReference>
<reference evidence="7 8" key="1">
    <citation type="journal article" date="2020" name="Int. J. Syst. Evol. Microbiol.">
        <title>Novel acetic acid bacteria from cider fermentations: Acetobacter conturbans sp. nov. and Acetobacter fallax sp. nov.</title>
        <authorList>
            <person name="Sombolestani A.S."/>
            <person name="Cleenwerck I."/>
            <person name="Cnockaert M."/>
            <person name="Borremans W."/>
            <person name="Wieme A.D."/>
            <person name="De Vuyst L."/>
            <person name="Vandamme P."/>
        </authorList>
    </citation>
    <scope>NUCLEOTIDE SEQUENCE [LARGE SCALE GENOMIC DNA]</scope>
    <source>
        <strain evidence="7 8">LMG 1627</strain>
    </source>
</reference>
<accession>A0ABX0JYX0</accession>
<feature type="binding site" evidence="4">
    <location>
        <begin position="192"/>
        <end position="195"/>
    </location>
    <ligand>
        <name>ATP</name>
        <dbReference type="ChEBI" id="CHEBI:30616"/>
    </ligand>
</feature>
<feature type="binding site" evidence="4">
    <location>
        <begin position="162"/>
        <end position="168"/>
    </location>
    <ligand>
        <name>ATP</name>
        <dbReference type="ChEBI" id="CHEBI:30616"/>
    </ligand>
</feature>
<feature type="domain" description="ATP-grasp" evidence="6">
    <location>
        <begin position="121"/>
        <end position="307"/>
    </location>
</feature>
<comment type="function">
    <text evidence="4">Catalyzes the ATP-dependent conversion of 5-aminoimidazole ribonucleotide (AIR) and HCO(3)(-) to N5-carboxyaminoimidazole ribonucleotide (N5-CAIR).</text>
</comment>
<gene>
    <name evidence="4 5" type="primary">purK</name>
    <name evidence="7" type="ORF">GOB81_03125</name>
</gene>
<dbReference type="PANTHER" id="PTHR11609:SF5">
    <property type="entry name" value="PHOSPHORIBOSYLAMINOIMIDAZOLE CARBOXYLASE"/>
    <property type="match status" value="1"/>
</dbReference>
<dbReference type="SUPFAM" id="SSF56059">
    <property type="entry name" value="Glutathione synthetase ATP-binding domain-like"/>
    <property type="match status" value="1"/>
</dbReference>
<keyword evidence="1 4" id="KW-0547">Nucleotide-binding</keyword>
<protein>
    <recommendedName>
        <fullName evidence="4 5">N5-carboxyaminoimidazole ribonucleotide synthase</fullName>
        <shortName evidence="4 5">N5-CAIR synthase</shortName>
        <ecNumber evidence="4 5">6.3.4.18</ecNumber>
    </recommendedName>
    <alternativeName>
        <fullName evidence="4 5">5-(carboxyamino)imidazole ribonucleotide synthetase</fullName>
    </alternativeName>
</protein>
<dbReference type="InterPro" id="IPR054350">
    <property type="entry name" value="PurT/PurK_preATP-grasp"/>
</dbReference>
<feature type="binding site" evidence="4">
    <location>
        <position position="200"/>
    </location>
    <ligand>
        <name>ATP</name>
        <dbReference type="ChEBI" id="CHEBI:30616"/>
    </ligand>
</feature>
<feature type="binding site" evidence="4">
    <location>
        <begin position="277"/>
        <end position="278"/>
    </location>
    <ligand>
        <name>ATP</name>
        <dbReference type="ChEBI" id="CHEBI:30616"/>
    </ligand>
</feature>
<dbReference type="InterPro" id="IPR003135">
    <property type="entry name" value="ATP-grasp_carboxylate-amine"/>
</dbReference>
<dbReference type="EC" id="6.3.4.18" evidence="4 5"/>
<dbReference type="NCBIfam" id="NF004676">
    <property type="entry name" value="PRK06019.1-2"/>
    <property type="match status" value="1"/>
</dbReference>
<comment type="function">
    <text evidence="5">Catalyzes the ATP-dependent conversion of 5-aminoimidazole ribonucleotide (AIR) and HCO(3)- to N5-carboxyaminoimidazole ribonucleotide (N5-CAIR).</text>
</comment>
<dbReference type="PANTHER" id="PTHR11609">
    <property type="entry name" value="PURINE BIOSYNTHESIS PROTEIN 6/7, PUR6/7"/>
    <property type="match status" value="1"/>
</dbReference>
<dbReference type="EMBL" id="WOSY01000002">
    <property type="protein sequence ID" value="NHN87625.1"/>
    <property type="molecule type" value="Genomic_DNA"/>
</dbReference>
<dbReference type="NCBIfam" id="TIGR01161">
    <property type="entry name" value="purK"/>
    <property type="match status" value="1"/>
</dbReference>